<proteinExistence type="predicted"/>
<feature type="region of interest" description="Disordered" evidence="1">
    <location>
        <begin position="1"/>
        <end position="42"/>
    </location>
</feature>
<dbReference type="EMBL" id="DS113189">
    <property type="protein sequence ID" value="EAY21638.1"/>
    <property type="molecule type" value="Genomic_DNA"/>
</dbReference>
<organism evidence="2 3">
    <name type="scientific">Trichomonas vaginalis (strain ATCC PRA-98 / G3)</name>
    <dbReference type="NCBI Taxonomy" id="412133"/>
    <lineage>
        <taxon>Eukaryota</taxon>
        <taxon>Metamonada</taxon>
        <taxon>Parabasalia</taxon>
        <taxon>Trichomonadida</taxon>
        <taxon>Trichomonadidae</taxon>
        <taxon>Trichomonas</taxon>
    </lineage>
</organism>
<evidence type="ECO:0000313" key="3">
    <source>
        <dbReference type="Proteomes" id="UP000001542"/>
    </source>
</evidence>
<sequence length="156" mass="18116">MNARGKHGDPAILRPKAGTRSSLRRAPAKTYQQSSSRGYDSPEIDQIRESLMETPDFTGIEMPKLIKVQENNNEYLSYCIQNRMYEEAKKSQQLNLYLSREIQMQSRELEAFLATSATNQKFAKSKQENSKSYVFFMVQKHLELIKMLLPLILLDY</sequence>
<keyword evidence="3" id="KW-1185">Reference proteome</keyword>
<protein>
    <submittedName>
        <fullName evidence="2">Uncharacterized protein</fullName>
    </submittedName>
</protein>
<name>A2DDF9_TRIV3</name>
<evidence type="ECO:0000313" key="2">
    <source>
        <dbReference type="EMBL" id="EAY21638.1"/>
    </source>
</evidence>
<dbReference type="AlphaFoldDB" id="A2DDF9"/>
<dbReference type="RefSeq" id="XP_001582624.1">
    <property type="nucleotide sequence ID" value="XM_001582574.1"/>
</dbReference>
<dbReference type="SMR" id="A2DDF9"/>
<accession>A2DDF9</accession>
<dbReference type="InParanoid" id="A2DDF9"/>
<reference evidence="2" key="1">
    <citation type="submission" date="2006-10" db="EMBL/GenBank/DDBJ databases">
        <authorList>
            <person name="Amadeo P."/>
            <person name="Zhao Q."/>
            <person name="Wortman J."/>
            <person name="Fraser-Liggett C."/>
            <person name="Carlton J."/>
        </authorList>
    </citation>
    <scope>NUCLEOTIDE SEQUENCE</scope>
    <source>
        <strain evidence="2">G3</strain>
    </source>
</reference>
<evidence type="ECO:0000256" key="1">
    <source>
        <dbReference type="SAM" id="MobiDB-lite"/>
    </source>
</evidence>
<gene>
    <name evidence="2" type="ORF">TVAG_014050</name>
</gene>
<dbReference type="KEGG" id="tva:5467190"/>
<dbReference type="Proteomes" id="UP000001542">
    <property type="component" value="Unassembled WGS sequence"/>
</dbReference>
<dbReference type="VEuPathDB" id="TrichDB:TVAGG3_0986220"/>
<reference evidence="2" key="2">
    <citation type="journal article" date="2007" name="Science">
        <title>Draft genome sequence of the sexually transmitted pathogen Trichomonas vaginalis.</title>
        <authorList>
            <person name="Carlton J.M."/>
            <person name="Hirt R.P."/>
            <person name="Silva J.C."/>
            <person name="Delcher A.L."/>
            <person name="Schatz M."/>
            <person name="Zhao Q."/>
            <person name="Wortman J.R."/>
            <person name="Bidwell S.L."/>
            <person name="Alsmark U.C.M."/>
            <person name="Besteiro S."/>
            <person name="Sicheritz-Ponten T."/>
            <person name="Noel C.J."/>
            <person name="Dacks J.B."/>
            <person name="Foster P.G."/>
            <person name="Simillion C."/>
            <person name="Van de Peer Y."/>
            <person name="Miranda-Saavedra D."/>
            <person name="Barton G.J."/>
            <person name="Westrop G.D."/>
            <person name="Mueller S."/>
            <person name="Dessi D."/>
            <person name="Fiori P.L."/>
            <person name="Ren Q."/>
            <person name="Paulsen I."/>
            <person name="Zhang H."/>
            <person name="Bastida-Corcuera F.D."/>
            <person name="Simoes-Barbosa A."/>
            <person name="Brown M.T."/>
            <person name="Hayes R.D."/>
            <person name="Mukherjee M."/>
            <person name="Okumura C.Y."/>
            <person name="Schneider R."/>
            <person name="Smith A.J."/>
            <person name="Vanacova S."/>
            <person name="Villalvazo M."/>
            <person name="Haas B.J."/>
            <person name="Pertea M."/>
            <person name="Feldblyum T.V."/>
            <person name="Utterback T.R."/>
            <person name="Shu C.L."/>
            <person name="Osoegawa K."/>
            <person name="de Jong P.J."/>
            <person name="Hrdy I."/>
            <person name="Horvathova L."/>
            <person name="Zubacova Z."/>
            <person name="Dolezal P."/>
            <person name="Malik S.B."/>
            <person name="Logsdon J.M. Jr."/>
            <person name="Henze K."/>
            <person name="Gupta A."/>
            <person name="Wang C.C."/>
            <person name="Dunne R.L."/>
            <person name="Upcroft J.A."/>
            <person name="Upcroft P."/>
            <person name="White O."/>
            <person name="Salzberg S.L."/>
            <person name="Tang P."/>
            <person name="Chiu C.-H."/>
            <person name="Lee Y.-S."/>
            <person name="Embley T.M."/>
            <person name="Coombs G.H."/>
            <person name="Mottram J.C."/>
            <person name="Tachezy J."/>
            <person name="Fraser-Liggett C.M."/>
            <person name="Johnson P.J."/>
        </authorList>
    </citation>
    <scope>NUCLEOTIDE SEQUENCE [LARGE SCALE GENOMIC DNA]</scope>
    <source>
        <strain evidence="2">G3</strain>
    </source>
</reference>
<dbReference type="VEuPathDB" id="TrichDB:TVAG_014050"/>